<proteinExistence type="predicted"/>
<protein>
    <submittedName>
        <fullName evidence="6">DNA-binding NarL/FixJ family response regulator</fullName>
    </submittedName>
</protein>
<name>A0A4R8DHH9_9BACT</name>
<dbReference type="Pfam" id="PF00196">
    <property type="entry name" value="GerE"/>
    <property type="match status" value="1"/>
</dbReference>
<evidence type="ECO:0000256" key="3">
    <source>
        <dbReference type="PROSITE-ProRule" id="PRU00169"/>
    </source>
</evidence>
<feature type="modified residue" description="4-aspartylphosphate" evidence="3">
    <location>
        <position position="55"/>
    </location>
</feature>
<dbReference type="GO" id="GO:0006355">
    <property type="term" value="P:regulation of DNA-templated transcription"/>
    <property type="evidence" value="ECO:0007669"/>
    <property type="project" value="InterPro"/>
</dbReference>
<dbReference type="Gene3D" id="1.10.10.10">
    <property type="entry name" value="Winged helix-like DNA-binding domain superfamily/Winged helix DNA-binding domain"/>
    <property type="match status" value="1"/>
</dbReference>
<keyword evidence="7" id="KW-1185">Reference proteome</keyword>
<dbReference type="InterPro" id="IPR036388">
    <property type="entry name" value="WH-like_DNA-bd_sf"/>
</dbReference>
<keyword evidence="1 3" id="KW-0597">Phosphoprotein</keyword>
<dbReference type="PRINTS" id="PR00038">
    <property type="entry name" value="HTHLUXR"/>
</dbReference>
<dbReference type="CDD" id="cd17535">
    <property type="entry name" value="REC_NarL-like"/>
    <property type="match status" value="1"/>
</dbReference>
<dbReference type="Proteomes" id="UP000294498">
    <property type="component" value="Unassembled WGS sequence"/>
</dbReference>
<dbReference type="SMART" id="SM00421">
    <property type="entry name" value="HTH_LUXR"/>
    <property type="match status" value="1"/>
</dbReference>
<evidence type="ECO:0000256" key="2">
    <source>
        <dbReference type="ARBA" id="ARBA00023125"/>
    </source>
</evidence>
<dbReference type="Gene3D" id="3.40.50.2300">
    <property type="match status" value="1"/>
</dbReference>
<dbReference type="InterPro" id="IPR011006">
    <property type="entry name" value="CheY-like_superfamily"/>
</dbReference>
<dbReference type="InterPro" id="IPR001789">
    <property type="entry name" value="Sig_transdc_resp-reg_receiver"/>
</dbReference>
<accession>A0A4R8DHH9</accession>
<keyword evidence="2 6" id="KW-0238">DNA-binding</keyword>
<dbReference type="PANTHER" id="PTHR45566:SF1">
    <property type="entry name" value="HTH-TYPE TRANSCRIPTIONAL REGULATOR YHJB-RELATED"/>
    <property type="match status" value="1"/>
</dbReference>
<feature type="domain" description="HTH luxR-type" evidence="4">
    <location>
        <begin position="133"/>
        <end position="198"/>
    </location>
</feature>
<dbReference type="OrthoDB" id="1013073at2"/>
<dbReference type="GO" id="GO:0003677">
    <property type="term" value="F:DNA binding"/>
    <property type="evidence" value="ECO:0007669"/>
    <property type="project" value="UniProtKB-KW"/>
</dbReference>
<dbReference type="AlphaFoldDB" id="A0A4R8DHH9"/>
<dbReference type="InterPro" id="IPR058245">
    <property type="entry name" value="NreC/VraR/RcsB-like_REC"/>
</dbReference>
<dbReference type="SUPFAM" id="SSF52172">
    <property type="entry name" value="CheY-like"/>
    <property type="match status" value="1"/>
</dbReference>
<comment type="caution">
    <text evidence="6">The sequence shown here is derived from an EMBL/GenBank/DDBJ whole genome shotgun (WGS) entry which is preliminary data.</text>
</comment>
<dbReference type="PROSITE" id="PS50110">
    <property type="entry name" value="RESPONSE_REGULATORY"/>
    <property type="match status" value="1"/>
</dbReference>
<evidence type="ECO:0000259" key="5">
    <source>
        <dbReference type="PROSITE" id="PS50110"/>
    </source>
</evidence>
<evidence type="ECO:0000256" key="1">
    <source>
        <dbReference type="ARBA" id="ARBA00022553"/>
    </source>
</evidence>
<dbReference type="PROSITE" id="PS50043">
    <property type="entry name" value="HTH_LUXR_2"/>
    <property type="match status" value="1"/>
</dbReference>
<dbReference type="CDD" id="cd06170">
    <property type="entry name" value="LuxR_C_like"/>
    <property type="match status" value="1"/>
</dbReference>
<dbReference type="InterPro" id="IPR000792">
    <property type="entry name" value="Tscrpt_reg_LuxR_C"/>
</dbReference>
<organism evidence="6 7">
    <name type="scientific">Dinghuibacter silviterrae</name>
    <dbReference type="NCBI Taxonomy" id="1539049"/>
    <lineage>
        <taxon>Bacteria</taxon>
        <taxon>Pseudomonadati</taxon>
        <taxon>Bacteroidota</taxon>
        <taxon>Chitinophagia</taxon>
        <taxon>Chitinophagales</taxon>
        <taxon>Chitinophagaceae</taxon>
        <taxon>Dinghuibacter</taxon>
    </lineage>
</organism>
<evidence type="ECO:0000313" key="7">
    <source>
        <dbReference type="Proteomes" id="UP000294498"/>
    </source>
</evidence>
<dbReference type="InterPro" id="IPR016032">
    <property type="entry name" value="Sig_transdc_resp-reg_C-effctor"/>
</dbReference>
<dbReference type="GO" id="GO:0000160">
    <property type="term" value="P:phosphorelay signal transduction system"/>
    <property type="evidence" value="ECO:0007669"/>
    <property type="project" value="InterPro"/>
</dbReference>
<dbReference type="SUPFAM" id="SSF46894">
    <property type="entry name" value="C-terminal effector domain of the bipartite response regulators"/>
    <property type="match status" value="1"/>
</dbReference>
<dbReference type="SMART" id="SM00448">
    <property type="entry name" value="REC"/>
    <property type="match status" value="1"/>
</dbReference>
<dbReference type="Pfam" id="PF00072">
    <property type="entry name" value="Response_reg"/>
    <property type="match status" value="1"/>
</dbReference>
<dbReference type="EMBL" id="SODV01000002">
    <property type="protein sequence ID" value="TDW96898.1"/>
    <property type="molecule type" value="Genomic_DNA"/>
</dbReference>
<dbReference type="PANTHER" id="PTHR45566">
    <property type="entry name" value="HTH-TYPE TRANSCRIPTIONAL REGULATOR YHJB-RELATED"/>
    <property type="match status" value="1"/>
</dbReference>
<dbReference type="InterPro" id="IPR051015">
    <property type="entry name" value="EvgA-like"/>
</dbReference>
<evidence type="ECO:0000313" key="6">
    <source>
        <dbReference type="EMBL" id="TDW96898.1"/>
    </source>
</evidence>
<dbReference type="RefSeq" id="WP_133998157.1">
    <property type="nucleotide sequence ID" value="NZ_SODV01000002.1"/>
</dbReference>
<gene>
    <name evidence="6" type="ORF">EDB95_4734</name>
</gene>
<feature type="domain" description="Response regulatory" evidence="5">
    <location>
        <begin position="4"/>
        <end position="120"/>
    </location>
</feature>
<reference evidence="6 7" key="1">
    <citation type="submission" date="2019-03" db="EMBL/GenBank/DDBJ databases">
        <title>Genomic Encyclopedia of Type Strains, Phase IV (KMG-IV): sequencing the most valuable type-strain genomes for metagenomic binning, comparative biology and taxonomic classification.</title>
        <authorList>
            <person name="Goeker M."/>
        </authorList>
    </citation>
    <scope>NUCLEOTIDE SEQUENCE [LARGE SCALE GENOMIC DNA]</scope>
    <source>
        <strain evidence="6 7">DSM 100059</strain>
    </source>
</reference>
<evidence type="ECO:0000259" key="4">
    <source>
        <dbReference type="PROSITE" id="PS50043"/>
    </source>
</evidence>
<sequence length="200" mass="22054">MEPKILLADDHIMISKGLRLTIELDLGFSSIKSVTSCSELLKELKKEHYTHLIVDIGLPDGSSLDILPAIRGLYPQLNILVFSAKPTDTYAKAIKSFGINNYLSKQGDEDLIRSRLKQFLFNETPAPVQAGNDDSPFAGLTTRELETLHYLLEGKGTNDIAAALNVTAGTVSGFKRQIFEKTNTNNIKELTELAALYKIS</sequence>